<gene>
    <name evidence="2 4" type="primary">apaG</name>
    <name evidence="4" type="ORF">I5803_14690</name>
</gene>
<dbReference type="InterPro" id="IPR007474">
    <property type="entry name" value="ApaG_domain"/>
</dbReference>
<name>A0A931MHP0_9BURK</name>
<evidence type="ECO:0000313" key="5">
    <source>
        <dbReference type="Proteomes" id="UP000651050"/>
    </source>
</evidence>
<reference evidence="4" key="1">
    <citation type="submission" date="2020-11" db="EMBL/GenBank/DDBJ databases">
        <title>Bacterial whole genome sequence for Caenimonas sp. DR4.4.</title>
        <authorList>
            <person name="Le V."/>
            <person name="Ko S.-R."/>
            <person name="Ahn C.-Y."/>
            <person name="Oh H.-M."/>
        </authorList>
    </citation>
    <scope>NUCLEOTIDE SEQUENCE</scope>
    <source>
        <strain evidence="4">DR4.4</strain>
    </source>
</reference>
<dbReference type="RefSeq" id="WP_196987087.1">
    <property type="nucleotide sequence ID" value="NZ_JADWYS010000001.1"/>
</dbReference>
<dbReference type="EMBL" id="JADWYS010000001">
    <property type="protein sequence ID" value="MBG9389281.1"/>
    <property type="molecule type" value="Genomic_DNA"/>
</dbReference>
<dbReference type="PROSITE" id="PS51087">
    <property type="entry name" value="APAG"/>
    <property type="match status" value="1"/>
</dbReference>
<dbReference type="InterPro" id="IPR036767">
    <property type="entry name" value="ApaG_sf"/>
</dbReference>
<dbReference type="SUPFAM" id="SSF110069">
    <property type="entry name" value="ApaG-like"/>
    <property type="match status" value="1"/>
</dbReference>
<organism evidence="4 5">
    <name type="scientific">Caenimonas aquaedulcis</name>
    <dbReference type="NCBI Taxonomy" id="2793270"/>
    <lineage>
        <taxon>Bacteria</taxon>
        <taxon>Pseudomonadati</taxon>
        <taxon>Pseudomonadota</taxon>
        <taxon>Betaproteobacteria</taxon>
        <taxon>Burkholderiales</taxon>
        <taxon>Comamonadaceae</taxon>
        <taxon>Caenimonas</taxon>
    </lineage>
</organism>
<dbReference type="PANTHER" id="PTHR14289:SF16">
    <property type="entry name" value="POLYMERASE DELTA-INTERACTING PROTEIN 2"/>
    <property type="match status" value="1"/>
</dbReference>
<dbReference type="AlphaFoldDB" id="A0A931MHP0"/>
<dbReference type="HAMAP" id="MF_00791">
    <property type="entry name" value="ApaG"/>
    <property type="match status" value="1"/>
</dbReference>
<feature type="domain" description="ApaG" evidence="3">
    <location>
        <begin position="1"/>
        <end position="124"/>
    </location>
</feature>
<dbReference type="Gene3D" id="2.60.40.1470">
    <property type="entry name" value="ApaG domain"/>
    <property type="match status" value="1"/>
</dbReference>
<evidence type="ECO:0000259" key="3">
    <source>
        <dbReference type="PROSITE" id="PS51087"/>
    </source>
</evidence>
<evidence type="ECO:0000256" key="2">
    <source>
        <dbReference type="HAMAP-Rule" id="MF_00791"/>
    </source>
</evidence>
<evidence type="ECO:0000256" key="1">
    <source>
        <dbReference type="ARBA" id="ARBA00017693"/>
    </source>
</evidence>
<comment type="caution">
    <text evidence="4">The sequence shown here is derived from an EMBL/GenBank/DDBJ whole genome shotgun (WGS) entry which is preliminary data.</text>
</comment>
<evidence type="ECO:0000313" key="4">
    <source>
        <dbReference type="EMBL" id="MBG9389281.1"/>
    </source>
</evidence>
<dbReference type="NCBIfam" id="NF003967">
    <property type="entry name" value="PRK05461.1"/>
    <property type="match status" value="1"/>
</dbReference>
<keyword evidence="5" id="KW-1185">Reference proteome</keyword>
<proteinExistence type="inferred from homology"/>
<dbReference type="PANTHER" id="PTHR14289">
    <property type="entry name" value="F-BOX ONLY PROTEIN 3"/>
    <property type="match status" value="1"/>
</dbReference>
<dbReference type="Pfam" id="PF04379">
    <property type="entry name" value="DUF525"/>
    <property type="match status" value="1"/>
</dbReference>
<accession>A0A931MHP0</accession>
<dbReference type="InterPro" id="IPR023065">
    <property type="entry name" value="Uncharacterised_ApaG"/>
</dbReference>
<protein>
    <recommendedName>
        <fullName evidence="1 2">Protein ApaG</fullName>
    </recommendedName>
</protein>
<dbReference type="GO" id="GO:0070987">
    <property type="term" value="P:error-free translesion synthesis"/>
    <property type="evidence" value="ECO:0007669"/>
    <property type="project" value="TreeGrafter"/>
</dbReference>
<sequence length="126" mass="13951">MSKYQMRVDVEPQYLPEQSSPLQGLYSFSYTITITNTGEVPAQVISRHWLISNAMGEQEQVKGLGVVGRQPLLKPGEAFQYTSGCRLRTATGSMQGSYFCVAEDGERFEVEIPAFALDDGGTRVLH</sequence>
<dbReference type="Proteomes" id="UP000651050">
    <property type="component" value="Unassembled WGS sequence"/>
</dbReference>